<reference evidence="2 3" key="1">
    <citation type="journal article" date="2019" name="Sci. Rep.">
        <title>Orb-weaving spider Araneus ventricosus genome elucidates the spidroin gene catalogue.</title>
        <authorList>
            <person name="Kono N."/>
            <person name="Nakamura H."/>
            <person name="Ohtoshi R."/>
            <person name="Moran D.A.P."/>
            <person name="Shinohara A."/>
            <person name="Yoshida Y."/>
            <person name="Fujiwara M."/>
            <person name="Mori M."/>
            <person name="Tomita M."/>
            <person name="Arakawa K."/>
        </authorList>
    </citation>
    <scope>NUCLEOTIDE SEQUENCE [LARGE SCALE GENOMIC DNA]</scope>
</reference>
<dbReference type="OrthoDB" id="411871at2759"/>
<organism evidence="2 3">
    <name type="scientific">Araneus ventricosus</name>
    <name type="common">Orbweaver spider</name>
    <name type="synonym">Epeira ventricosa</name>
    <dbReference type="NCBI Taxonomy" id="182803"/>
    <lineage>
        <taxon>Eukaryota</taxon>
        <taxon>Metazoa</taxon>
        <taxon>Ecdysozoa</taxon>
        <taxon>Arthropoda</taxon>
        <taxon>Chelicerata</taxon>
        <taxon>Arachnida</taxon>
        <taxon>Araneae</taxon>
        <taxon>Araneomorphae</taxon>
        <taxon>Entelegynae</taxon>
        <taxon>Araneoidea</taxon>
        <taxon>Araneidae</taxon>
        <taxon>Araneus</taxon>
    </lineage>
</organism>
<accession>A0A4Y2MHM0</accession>
<name>A0A4Y2MHM0_ARAVE</name>
<proteinExistence type="predicted"/>
<evidence type="ECO:0008006" key="4">
    <source>
        <dbReference type="Google" id="ProtNLM"/>
    </source>
</evidence>
<dbReference type="Proteomes" id="UP000499080">
    <property type="component" value="Unassembled WGS sequence"/>
</dbReference>
<protein>
    <recommendedName>
        <fullName evidence="4">Reverse transcriptase domain-containing protein</fullName>
    </recommendedName>
</protein>
<evidence type="ECO:0000313" key="2">
    <source>
        <dbReference type="EMBL" id="GBN26153.1"/>
    </source>
</evidence>
<keyword evidence="3" id="KW-1185">Reference proteome</keyword>
<sequence length="247" mass="28719">MTRAKRPPASGHRSLQMEVPIYNTLPSEIDLLPSLSSSTLAKRFLTHYETEKWANKPEKGRSSGKRLRDVHSVHVTGQHSLTSRQTRSYRYSGLKEFIYKHLPMIFAFVVTDNTGERLQKRSKLALDKFKEWADKNKLHVSMEKSSHVLFSKLVRCPTIKWGNQSINRKNNLKYLGVTTDHKLSWLPHVTDQGKRAMDQYQHLCRIAEKTRSINNNIRRLLYKTVIERTLCHGAVAWGHKMTSRLQK</sequence>
<feature type="region of interest" description="Disordered" evidence="1">
    <location>
        <begin position="55"/>
        <end position="81"/>
    </location>
</feature>
<gene>
    <name evidence="2" type="ORF">AVEN_253067_1</name>
</gene>
<evidence type="ECO:0000256" key="1">
    <source>
        <dbReference type="SAM" id="MobiDB-lite"/>
    </source>
</evidence>
<dbReference type="EMBL" id="BGPR01007346">
    <property type="protein sequence ID" value="GBN26153.1"/>
    <property type="molecule type" value="Genomic_DNA"/>
</dbReference>
<dbReference type="AlphaFoldDB" id="A0A4Y2MHM0"/>
<evidence type="ECO:0000313" key="3">
    <source>
        <dbReference type="Proteomes" id="UP000499080"/>
    </source>
</evidence>
<comment type="caution">
    <text evidence="2">The sequence shown here is derived from an EMBL/GenBank/DDBJ whole genome shotgun (WGS) entry which is preliminary data.</text>
</comment>
<feature type="compositionally biased region" description="Basic and acidic residues" evidence="1">
    <location>
        <begin position="55"/>
        <end position="72"/>
    </location>
</feature>